<sequence length="22" mass="2402">MSMSVAKSMVTEENDAGNSTRR</sequence>
<evidence type="ECO:0000313" key="2">
    <source>
        <dbReference type="EMBL" id="JAE14628.1"/>
    </source>
</evidence>
<feature type="region of interest" description="Disordered" evidence="1">
    <location>
        <begin position="1"/>
        <end position="22"/>
    </location>
</feature>
<dbReference type="AlphaFoldDB" id="A0A0A9G1Z5"/>
<reference evidence="2" key="1">
    <citation type="submission" date="2014-09" db="EMBL/GenBank/DDBJ databases">
        <authorList>
            <person name="Magalhaes I.L.F."/>
            <person name="Oliveira U."/>
            <person name="Santos F.R."/>
            <person name="Vidigal T.H.D.A."/>
            <person name="Brescovit A.D."/>
            <person name="Santos A.J."/>
        </authorList>
    </citation>
    <scope>NUCLEOTIDE SEQUENCE</scope>
    <source>
        <tissue evidence="2">Shoot tissue taken approximately 20 cm above the soil surface</tissue>
    </source>
</reference>
<evidence type="ECO:0000256" key="1">
    <source>
        <dbReference type="SAM" id="MobiDB-lite"/>
    </source>
</evidence>
<organism evidence="2">
    <name type="scientific">Arundo donax</name>
    <name type="common">Giant reed</name>
    <name type="synonym">Donax arundinaceus</name>
    <dbReference type="NCBI Taxonomy" id="35708"/>
    <lineage>
        <taxon>Eukaryota</taxon>
        <taxon>Viridiplantae</taxon>
        <taxon>Streptophyta</taxon>
        <taxon>Embryophyta</taxon>
        <taxon>Tracheophyta</taxon>
        <taxon>Spermatophyta</taxon>
        <taxon>Magnoliopsida</taxon>
        <taxon>Liliopsida</taxon>
        <taxon>Poales</taxon>
        <taxon>Poaceae</taxon>
        <taxon>PACMAD clade</taxon>
        <taxon>Arundinoideae</taxon>
        <taxon>Arundineae</taxon>
        <taxon>Arundo</taxon>
    </lineage>
</organism>
<dbReference type="EMBL" id="GBRH01183268">
    <property type="protein sequence ID" value="JAE14628.1"/>
    <property type="molecule type" value="Transcribed_RNA"/>
</dbReference>
<name>A0A0A9G1Z5_ARUDO</name>
<proteinExistence type="predicted"/>
<protein>
    <submittedName>
        <fullName evidence="2">Uncharacterized protein</fullName>
    </submittedName>
</protein>
<reference evidence="2" key="2">
    <citation type="journal article" date="2015" name="Data Brief">
        <title>Shoot transcriptome of the giant reed, Arundo donax.</title>
        <authorList>
            <person name="Barrero R.A."/>
            <person name="Guerrero F.D."/>
            <person name="Moolhuijzen P."/>
            <person name="Goolsby J.A."/>
            <person name="Tidwell J."/>
            <person name="Bellgard S.E."/>
            <person name="Bellgard M.I."/>
        </authorList>
    </citation>
    <scope>NUCLEOTIDE SEQUENCE</scope>
    <source>
        <tissue evidence="2">Shoot tissue taken approximately 20 cm above the soil surface</tissue>
    </source>
</reference>
<accession>A0A0A9G1Z5</accession>